<feature type="region of interest" description="Disordered" evidence="1">
    <location>
        <begin position="68"/>
        <end position="98"/>
    </location>
</feature>
<evidence type="ECO:0000256" key="1">
    <source>
        <dbReference type="SAM" id="MobiDB-lite"/>
    </source>
</evidence>
<name>A0A8J9YA39_9NEOP</name>
<protein>
    <submittedName>
        <fullName evidence="2">Uncharacterized protein</fullName>
    </submittedName>
</protein>
<dbReference type="AlphaFoldDB" id="A0A8J9YA39"/>
<accession>A0A8J9YA39</accession>
<gene>
    <name evidence="2" type="ORF">BINO364_LOCUS5284</name>
</gene>
<keyword evidence="3" id="KW-1185">Reference proteome</keyword>
<dbReference type="Proteomes" id="UP000838878">
    <property type="component" value="Chromosome 13"/>
</dbReference>
<feature type="non-terminal residue" evidence="2">
    <location>
        <position position="98"/>
    </location>
</feature>
<reference evidence="2" key="1">
    <citation type="submission" date="2021-12" db="EMBL/GenBank/DDBJ databases">
        <authorList>
            <person name="Martin H S."/>
        </authorList>
    </citation>
    <scope>NUCLEOTIDE SEQUENCE</scope>
</reference>
<proteinExistence type="predicted"/>
<sequence>MYTISEIACPIVLFRVSIPVRSPPYLSFEDQCSHFVDLSKAIEGDCKSYICTQFETECLLDDNKSLGTDTAAARRPPHRRGGGGSSDLLLSNKQEELI</sequence>
<evidence type="ECO:0000313" key="2">
    <source>
        <dbReference type="EMBL" id="CAH0718875.1"/>
    </source>
</evidence>
<organism evidence="2 3">
    <name type="scientific">Brenthis ino</name>
    <name type="common">lesser marbled fritillary</name>
    <dbReference type="NCBI Taxonomy" id="405034"/>
    <lineage>
        <taxon>Eukaryota</taxon>
        <taxon>Metazoa</taxon>
        <taxon>Ecdysozoa</taxon>
        <taxon>Arthropoda</taxon>
        <taxon>Hexapoda</taxon>
        <taxon>Insecta</taxon>
        <taxon>Pterygota</taxon>
        <taxon>Neoptera</taxon>
        <taxon>Endopterygota</taxon>
        <taxon>Lepidoptera</taxon>
        <taxon>Glossata</taxon>
        <taxon>Ditrysia</taxon>
        <taxon>Papilionoidea</taxon>
        <taxon>Nymphalidae</taxon>
        <taxon>Heliconiinae</taxon>
        <taxon>Argynnini</taxon>
        <taxon>Brenthis</taxon>
    </lineage>
</organism>
<dbReference type="EMBL" id="OV170233">
    <property type="protein sequence ID" value="CAH0718875.1"/>
    <property type="molecule type" value="Genomic_DNA"/>
</dbReference>
<evidence type="ECO:0000313" key="3">
    <source>
        <dbReference type="Proteomes" id="UP000838878"/>
    </source>
</evidence>